<dbReference type="AlphaFoldDB" id="A0A3G6Z145"/>
<sequence>MNLKKIVVFIVVILLLSTLLFWQIQSSYHKAILLIVLTISAAYLGKRNIDKVILFIPTLIGFLIVYFLKR</sequence>
<dbReference type="EMBL" id="JMUI01000003">
    <property type="protein sequence ID" value="KDM57194.1"/>
    <property type="molecule type" value="Genomic_DNA"/>
</dbReference>
<evidence type="ECO:0000313" key="2">
    <source>
        <dbReference type="Proteomes" id="UP000027208"/>
    </source>
</evidence>
<protein>
    <submittedName>
        <fullName evidence="1">Uncharacterized protein</fullName>
    </submittedName>
</protein>
<accession>A0A3G6Z145</accession>
<gene>
    <name evidence="1" type="ORF">AE32_01305</name>
</gene>
<reference evidence="1 2" key="1">
    <citation type="submission" date="2014-04" db="EMBL/GenBank/DDBJ databases">
        <title>The Genome Sequence of Acinetobacter baumanii BIDMC 57.</title>
        <authorList>
            <consortium name="The Broad Institute Genomics Platform"/>
            <consortium name="The Broad Institute Genome Sequencing Center for Infectious Disease"/>
            <person name="Murphy C."/>
            <person name="Cosimi L."/>
            <person name="Cerqueira G."/>
            <person name="Feldgarden M."/>
            <person name="Earl A."/>
            <person name="Spencer M.D."/>
            <person name="Fodor A."/>
            <person name="Sautter R.L."/>
            <person name="Hung D."/>
            <person name="Onderdonk A.B."/>
            <person name="Ernst C."/>
            <person name="Delaney M."/>
            <person name="DuBois A."/>
            <person name="Young S.K."/>
            <person name="Zeng Q."/>
            <person name="Gargeya S."/>
            <person name="Abouelleil A."/>
            <person name="Alvarado L."/>
            <person name="Chapman S.B."/>
            <person name="Gainer-Dewar J."/>
            <person name="Goldberg J."/>
            <person name="Griggs A."/>
            <person name="Gujja S."/>
            <person name="Hansen M."/>
            <person name="Howarth C."/>
            <person name="Imamovic A."/>
            <person name="Larimer J."/>
            <person name="Pearson M."/>
            <person name="Poon T.W."/>
            <person name="Priest M."/>
            <person name="Roberts A."/>
            <person name="Saif S."/>
            <person name="Shea T."/>
            <person name="Sykes S."/>
            <person name="Wortman J."/>
            <person name="Nusbaum C."/>
            <person name="Birren B."/>
        </authorList>
    </citation>
    <scope>NUCLEOTIDE SEQUENCE [LARGE SCALE GENOMIC DNA]</scope>
    <source>
        <strain evidence="1 2">BIDMC 57</strain>
    </source>
</reference>
<name>A0A3G6Z145_ACINO</name>
<comment type="caution">
    <text evidence="1">The sequence shown here is derived from an EMBL/GenBank/DDBJ whole genome shotgun (WGS) entry which is preliminary data.</text>
</comment>
<organism evidence="1 2">
    <name type="scientific">Acinetobacter nosocomialis</name>
    <dbReference type="NCBI Taxonomy" id="106654"/>
    <lineage>
        <taxon>Bacteria</taxon>
        <taxon>Pseudomonadati</taxon>
        <taxon>Pseudomonadota</taxon>
        <taxon>Gammaproteobacteria</taxon>
        <taxon>Moraxellales</taxon>
        <taxon>Moraxellaceae</taxon>
        <taxon>Acinetobacter</taxon>
        <taxon>Acinetobacter calcoaceticus/baumannii complex</taxon>
    </lineage>
</organism>
<dbReference type="Proteomes" id="UP000027208">
    <property type="component" value="Unassembled WGS sequence"/>
</dbReference>
<proteinExistence type="predicted"/>
<evidence type="ECO:0000313" key="1">
    <source>
        <dbReference type="EMBL" id="KDM57194.1"/>
    </source>
</evidence>